<sequence>MVPRKTRISCAHVPSSPSPEDLGKLVKELEDARAQIRELESECQDLRNLTEAAEIHCYFANKVLRDMQPKLNERSTTQSKGAKKLNAMSHILTSEEGQADLCPLEAEEEEWQRRLEVMQKKEKEGLERQPKQGQQDNSAVFCDMRLDEQGTVVAPIERIQTFPQANPAIRYSPYAVFRLCGTKRTTSGHSDDNANPLPGSSQHKRARTLASSTSDIHTALSLPAIPTIAAHPVLSRMKPRLPRHN</sequence>
<evidence type="ECO:0000256" key="1">
    <source>
        <dbReference type="SAM" id="Coils"/>
    </source>
</evidence>
<feature type="region of interest" description="Disordered" evidence="2">
    <location>
        <begin position="1"/>
        <end position="21"/>
    </location>
</feature>
<dbReference type="HOGENOM" id="CLU_1133329_0_0_1"/>
<gene>
    <name evidence="3" type="ORF">M378DRAFT_677667</name>
</gene>
<evidence type="ECO:0000256" key="2">
    <source>
        <dbReference type="SAM" id="MobiDB-lite"/>
    </source>
</evidence>
<reference evidence="3 4" key="1">
    <citation type="submission" date="2014-04" db="EMBL/GenBank/DDBJ databases">
        <title>Evolutionary Origins and Diversification of the Mycorrhizal Mutualists.</title>
        <authorList>
            <consortium name="DOE Joint Genome Institute"/>
            <consortium name="Mycorrhizal Genomics Consortium"/>
            <person name="Kohler A."/>
            <person name="Kuo A."/>
            <person name="Nagy L.G."/>
            <person name="Floudas D."/>
            <person name="Copeland A."/>
            <person name="Barry K.W."/>
            <person name="Cichocki N."/>
            <person name="Veneault-Fourrey C."/>
            <person name="LaButti K."/>
            <person name="Lindquist E.A."/>
            <person name="Lipzen A."/>
            <person name="Lundell T."/>
            <person name="Morin E."/>
            <person name="Murat C."/>
            <person name="Riley R."/>
            <person name="Ohm R."/>
            <person name="Sun H."/>
            <person name="Tunlid A."/>
            <person name="Henrissat B."/>
            <person name="Grigoriev I.V."/>
            <person name="Hibbett D.S."/>
            <person name="Martin F."/>
        </authorList>
    </citation>
    <scope>NUCLEOTIDE SEQUENCE [LARGE SCALE GENOMIC DNA]</scope>
    <source>
        <strain evidence="3 4">Koide BX008</strain>
    </source>
</reference>
<keyword evidence="4" id="KW-1185">Reference proteome</keyword>
<feature type="coiled-coil region" evidence="1">
    <location>
        <begin position="22"/>
        <end position="56"/>
    </location>
</feature>
<dbReference type="AlphaFoldDB" id="A0A0C2X2J7"/>
<accession>A0A0C2X2J7</accession>
<organism evidence="3 4">
    <name type="scientific">Amanita muscaria (strain Koide BX008)</name>
    <dbReference type="NCBI Taxonomy" id="946122"/>
    <lineage>
        <taxon>Eukaryota</taxon>
        <taxon>Fungi</taxon>
        <taxon>Dikarya</taxon>
        <taxon>Basidiomycota</taxon>
        <taxon>Agaricomycotina</taxon>
        <taxon>Agaricomycetes</taxon>
        <taxon>Agaricomycetidae</taxon>
        <taxon>Agaricales</taxon>
        <taxon>Pluteineae</taxon>
        <taxon>Amanitaceae</taxon>
        <taxon>Amanita</taxon>
    </lineage>
</organism>
<evidence type="ECO:0000313" key="3">
    <source>
        <dbReference type="EMBL" id="KIL63386.1"/>
    </source>
</evidence>
<proteinExistence type="predicted"/>
<evidence type="ECO:0000313" key="4">
    <source>
        <dbReference type="Proteomes" id="UP000054549"/>
    </source>
</evidence>
<dbReference type="Proteomes" id="UP000054549">
    <property type="component" value="Unassembled WGS sequence"/>
</dbReference>
<dbReference type="InParanoid" id="A0A0C2X2J7"/>
<dbReference type="EMBL" id="KN818260">
    <property type="protein sequence ID" value="KIL63386.1"/>
    <property type="molecule type" value="Genomic_DNA"/>
</dbReference>
<feature type="region of interest" description="Disordered" evidence="2">
    <location>
        <begin position="184"/>
        <end position="211"/>
    </location>
</feature>
<protein>
    <submittedName>
        <fullName evidence="3">Uncharacterized protein</fullName>
    </submittedName>
</protein>
<keyword evidence="1" id="KW-0175">Coiled coil</keyword>
<name>A0A0C2X2J7_AMAMK</name>